<dbReference type="InterPro" id="IPR050997">
    <property type="entry name" value="MAPEG"/>
</dbReference>
<evidence type="ECO:0000313" key="25">
    <source>
        <dbReference type="Proteomes" id="UP000828390"/>
    </source>
</evidence>
<keyword evidence="3" id="KW-0808">Transferase</keyword>
<dbReference type="GO" id="GO:0004464">
    <property type="term" value="F:leukotriene-C4 synthase activity"/>
    <property type="evidence" value="ECO:0007669"/>
    <property type="project" value="UniProtKB-EC"/>
</dbReference>
<keyword evidence="6 23" id="KW-1133">Transmembrane helix</keyword>
<dbReference type="PANTHER" id="PTHR10250:SF26">
    <property type="entry name" value="GLUTATHIONE S-TRANSFERASE 3, MITOCHONDRIAL"/>
    <property type="match status" value="1"/>
</dbReference>
<name>A0A9D4CYF7_DREPO</name>
<feature type="transmembrane region" description="Helical" evidence="23">
    <location>
        <begin position="12"/>
        <end position="30"/>
    </location>
</feature>
<evidence type="ECO:0000256" key="12">
    <source>
        <dbReference type="ARBA" id="ARBA00023239"/>
    </source>
</evidence>
<dbReference type="Pfam" id="PF01124">
    <property type="entry name" value="MAPEG"/>
    <property type="match status" value="1"/>
</dbReference>
<dbReference type="InterPro" id="IPR023352">
    <property type="entry name" value="MAPEG-like_dom_sf"/>
</dbReference>
<comment type="subcellular location">
    <subcellularLocation>
        <location evidence="1">Mitochondrion outer membrane</location>
        <topology evidence="1">Multi-pass membrane protein</topology>
    </subcellularLocation>
</comment>
<evidence type="ECO:0000256" key="10">
    <source>
        <dbReference type="ARBA" id="ARBA00023136"/>
    </source>
</evidence>
<evidence type="ECO:0000256" key="7">
    <source>
        <dbReference type="ARBA" id="ARBA00023002"/>
    </source>
</evidence>
<comment type="pathway">
    <text evidence="15">Lipid metabolism; arachidonate metabolism.</text>
</comment>
<comment type="catalytic activity">
    <reaction evidence="19">
        <text>15-deoxy-Delta(12,14)-prostaglandin J2 + glutathione = 15-deoxy-Delta(12,14)-prostaglandin J2-S-(R)-glutathione</text>
        <dbReference type="Rhea" id="RHEA:75963"/>
        <dbReference type="ChEBI" id="CHEBI:57925"/>
        <dbReference type="ChEBI" id="CHEBI:85236"/>
        <dbReference type="ChEBI" id="CHEBI:194498"/>
    </reaction>
    <physiologicalReaction direction="left-to-right" evidence="19">
        <dbReference type="Rhea" id="RHEA:75964"/>
    </physiologicalReaction>
</comment>
<evidence type="ECO:0000256" key="22">
    <source>
        <dbReference type="ARBA" id="ARBA00076908"/>
    </source>
</evidence>
<keyword evidence="13" id="KW-0449">Lipoprotein</keyword>
<keyword evidence="10 23" id="KW-0472">Membrane</keyword>
<evidence type="ECO:0000256" key="8">
    <source>
        <dbReference type="ARBA" id="ARBA00023098"/>
    </source>
</evidence>
<keyword evidence="12" id="KW-0456">Lyase</keyword>
<comment type="caution">
    <text evidence="24">The sequence shown here is derived from an EMBL/GenBank/DDBJ whole genome shotgun (WGS) entry which is preliminary data.</text>
</comment>
<keyword evidence="25" id="KW-1185">Reference proteome</keyword>
<keyword evidence="11" id="KW-0564">Palmitate</keyword>
<evidence type="ECO:0000256" key="17">
    <source>
        <dbReference type="ARBA" id="ARBA00043664"/>
    </source>
</evidence>
<keyword evidence="5" id="KW-1000">Mitochondrion outer membrane</keyword>
<evidence type="ECO:0000256" key="23">
    <source>
        <dbReference type="SAM" id="Phobius"/>
    </source>
</evidence>
<accession>A0A9D4CYF7</accession>
<dbReference type="EMBL" id="JAIWYP010000011">
    <property type="protein sequence ID" value="KAH3735808.1"/>
    <property type="molecule type" value="Genomic_DNA"/>
</dbReference>
<dbReference type="EC" id="4.4.1.20" evidence="16"/>
<comment type="catalytic activity">
    <reaction evidence="18">
        <text>leukotriene C4 = leukotriene A4 + glutathione</text>
        <dbReference type="Rhea" id="RHEA:17617"/>
        <dbReference type="ChEBI" id="CHEBI:57463"/>
        <dbReference type="ChEBI" id="CHEBI:57925"/>
        <dbReference type="ChEBI" id="CHEBI:57973"/>
        <dbReference type="EC" id="4.4.1.20"/>
    </reaction>
    <physiologicalReaction direction="right-to-left" evidence="18">
        <dbReference type="Rhea" id="RHEA:17619"/>
    </physiologicalReaction>
</comment>
<feature type="transmembrane region" description="Helical" evidence="23">
    <location>
        <begin position="73"/>
        <end position="98"/>
    </location>
</feature>
<comment type="similarity">
    <text evidence="2">Belongs to the MAPEG family.</text>
</comment>
<dbReference type="AlphaFoldDB" id="A0A9D4CYF7"/>
<reference evidence="24" key="1">
    <citation type="journal article" date="2019" name="bioRxiv">
        <title>The Genome of the Zebra Mussel, Dreissena polymorpha: A Resource for Invasive Species Research.</title>
        <authorList>
            <person name="McCartney M.A."/>
            <person name="Auch B."/>
            <person name="Kono T."/>
            <person name="Mallez S."/>
            <person name="Zhang Y."/>
            <person name="Obille A."/>
            <person name="Becker A."/>
            <person name="Abrahante J.E."/>
            <person name="Garbe J."/>
            <person name="Badalamenti J.P."/>
            <person name="Herman A."/>
            <person name="Mangelson H."/>
            <person name="Liachko I."/>
            <person name="Sullivan S."/>
            <person name="Sone E.D."/>
            <person name="Koren S."/>
            <person name="Silverstein K.A.T."/>
            <person name="Beckman K.B."/>
            <person name="Gohl D.M."/>
        </authorList>
    </citation>
    <scope>NUCLEOTIDE SEQUENCE</scope>
    <source>
        <strain evidence="24">Duluth1</strain>
        <tissue evidence="24">Whole animal</tissue>
    </source>
</reference>
<keyword evidence="9" id="KW-0496">Mitochondrion</keyword>
<evidence type="ECO:0000256" key="13">
    <source>
        <dbReference type="ARBA" id="ARBA00023288"/>
    </source>
</evidence>
<dbReference type="GO" id="GO:0005635">
    <property type="term" value="C:nuclear envelope"/>
    <property type="evidence" value="ECO:0007669"/>
    <property type="project" value="TreeGrafter"/>
</dbReference>
<dbReference type="SUPFAM" id="SSF161084">
    <property type="entry name" value="MAPEG domain-like"/>
    <property type="match status" value="1"/>
</dbReference>
<evidence type="ECO:0000256" key="11">
    <source>
        <dbReference type="ARBA" id="ARBA00023139"/>
    </source>
</evidence>
<evidence type="ECO:0000256" key="14">
    <source>
        <dbReference type="ARBA" id="ARBA00037884"/>
    </source>
</evidence>
<comment type="catalytic activity">
    <reaction evidence="17">
        <text>(5S)-hydroperoxy-(6E,8Z,11Z,14Z)-eicosatetraenoate + 2 glutathione = (5S)-hydroxy-(6E,8Z,11Z,14Z)-eicosatetraenoate + glutathione disulfide + H2O</text>
        <dbReference type="Rhea" id="RHEA:48620"/>
        <dbReference type="ChEBI" id="CHEBI:15377"/>
        <dbReference type="ChEBI" id="CHEBI:57450"/>
        <dbReference type="ChEBI" id="CHEBI:57925"/>
        <dbReference type="ChEBI" id="CHEBI:58297"/>
        <dbReference type="ChEBI" id="CHEBI:90632"/>
    </reaction>
    <physiologicalReaction direction="left-to-right" evidence="17">
        <dbReference type="Rhea" id="RHEA:48621"/>
    </physiologicalReaction>
</comment>
<dbReference type="Gene3D" id="1.20.120.550">
    <property type="entry name" value="Membrane associated eicosanoid/glutathione metabolism-like domain"/>
    <property type="match status" value="1"/>
</dbReference>
<dbReference type="FunFam" id="1.20.120.550:FF:000004">
    <property type="entry name" value="Microsomal glutathione S-transferase 3"/>
    <property type="match status" value="1"/>
</dbReference>
<keyword evidence="7" id="KW-0560">Oxidoreductase</keyword>
<dbReference type="GO" id="GO:0006629">
    <property type="term" value="P:lipid metabolic process"/>
    <property type="evidence" value="ECO:0007669"/>
    <property type="project" value="UniProtKB-KW"/>
</dbReference>
<sequence length="144" mass="16229">MADIKLTLPAEYGWIVLVIVASFVMIMWLGSRVGVARKKYEVKYPKMYIEPYNHVFNCIQRAHLNTLEGYPTFLVFIVFGGLIYPRLNAIAGVIWVAARVAYAMGYYTGDPEKRMWGAFGYIGLLIMLVSNIILGLKLLGVVAM</sequence>
<protein>
    <recommendedName>
        <fullName evidence="20">Glutathione S-transferase 3, mitochondrial</fullName>
        <ecNumber evidence="16">4.4.1.20</ecNumber>
    </recommendedName>
    <alternativeName>
        <fullName evidence="21">Glutathione peroxidase MGST3</fullName>
    </alternativeName>
    <alternativeName>
        <fullName evidence="22">LTC4 synthase MGST3</fullName>
    </alternativeName>
</protein>
<dbReference type="OrthoDB" id="410651at2759"/>
<evidence type="ECO:0000256" key="2">
    <source>
        <dbReference type="ARBA" id="ARBA00010459"/>
    </source>
</evidence>
<keyword evidence="4 23" id="KW-0812">Transmembrane</keyword>
<reference evidence="24" key="2">
    <citation type="submission" date="2020-11" db="EMBL/GenBank/DDBJ databases">
        <authorList>
            <person name="McCartney M.A."/>
            <person name="Auch B."/>
            <person name="Kono T."/>
            <person name="Mallez S."/>
            <person name="Becker A."/>
            <person name="Gohl D.M."/>
            <person name="Silverstein K.A.T."/>
            <person name="Koren S."/>
            <person name="Bechman K.B."/>
            <person name="Herman A."/>
            <person name="Abrahante J.E."/>
            <person name="Garbe J."/>
        </authorList>
    </citation>
    <scope>NUCLEOTIDE SEQUENCE</scope>
    <source>
        <strain evidence="24">Duluth1</strain>
        <tissue evidence="24">Whole animal</tissue>
    </source>
</reference>
<evidence type="ECO:0000256" key="16">
    <source>
        <dbReference type="ARBA" id="ARBA00039056"/>
    </source>
</evidence>
<evidence type="ECO:0000313" key="24">
    <source>
        <dbReference type="EMBL" id="KAH3735808.1"/>
    </source>
</evidence>
<dbReference type="InterPro" id="IPR001129">
    <property type="entry name" value="Membr-assoc_MAPEG"/>
</dbReference>
<organism evidence="24 25">
    <name type="scientific">Dreissena polymorpha</name>
    <name type="common">Zebra mussel</name>
    <name type="synonym">Mytilus polymorpha</name>
    <dbReference type="NCBI Taxonomy" id="45954"/>
    <lineage>
        <taxon>Eukaryota</taxon>
        <taxon>Metazoa</taxon>
        <taxon>Spiralia</taxon>
        <taxon>Lophotrochozoa</taxon>
        <taxon>Mollusca</taxon>
        <taxon>Bivalvia</taxon>
        <taxon>Autobranchia</taxon>
        <taxon>Heteroconchia</taxon>
        <taxon>Euheterodonta</taxon>
        <taxon>Imparidentia</taxon>
        <taxon>Neoheterodontei</taxon>
        <taxon>Myida</taxon>
        <taxon>Dreissenoidea</taxon>
        <taxon>Dreissenidae</taxon>
        <taxon>Dreissena</taxon>
    </lineage>
</organism>
<dbReference type="GO" id="GO:0005741">
    <property type="term" value="C:mitochondrial outer membrane"/>
    <property type="evidence" value="ECO:0007669"/>
    <property type="project" value="UniProtKB-SubCell"/>
</dbReference>
<evidence type="ECO:0000256" key="3">
    <source>
        <dbReference type="ARBA" id="ARBA00022679"/>
    </source>
</evidence>
<comment type="pathway">
    <text evidence="14">Lipid metabolism; leukotriene C4 biosynthesis.</text>
</comment>
<dbReference type="GO" id="GO:0005783">
    <property type="term" value="C:endoplasmic reticulum"/>
    <property type="evidence" value="ECO:0007669"/>
    <property type="project" value="TreeGrafter"/>
</dbReference>
<evidence type="ECO:0000256" key="1">
    <source>
        <dbReference type="ARBA" id="ARBA00004374"/>
    </source>
</evidence>
<evidence type="ECO:0000256" key="5">
    <source>
        <dbReference type="ARBA" id="ARBA00022787"/>
    </source>
</evidence>
<evidence type="ECO:0000256" key="21">
    <source>
        <dbReference type="ARBA" id="ARBA00075145"/>
    </source>
</evidence>
<keyword evidence="8" id="KW-0443">Lipid metabolism</keyword>
<dbReference type="GO" id="GO:0006691">
    <property type="term" value="P:leukotriene metabolic process"/>
    <property type="evidence" value="ECO:0007669"/>
    <property type="project" value="UniProtKB-ARBA"/>
</dbReference>
<proteinExistence type="inferred from homology"/>
<evidence type="ECO:0000256" key="18">
    <source>
        <dbReference type="ARBA" id="ARBA00049298"/>
    </source>
</evidence>
<evidence type="ECO:0000256" key="20">
    <source>
        <dbReference type="ARBA" id="ARBA00069748"/>
    </source>
</evidence>
<dbReference type="Proteomes" id="UP000828390">
    <property type="component" value="Unassembled WGS sequence"/>
</dbReference>
<evidence type="ECO:0000256" key="19">
    <source>
        <dbReference type="ARBA" id="ARBA00051411"/>
    </source>
</evidence>
<dbReference type="GO" id="GO:0004364">
    <property type="term" value="F:glutathione transferase activity"/>
    <property type="evidence" value="ECO:0007669"/>
    <property type="project" value="TreeGrafter"/>
</dbReference>
<evidence type="ECO:0000256" key="15">
    <source>
        <dbReference type="ARBA" id="ARBA00037916"/>
    </source>
</evidence>
<evidence type="ECO:0000256" key="6">
    <source>
        <dbReference type="ARBA" id="ARBA00022989"/>
    </source>
</evidence>
<evidence type="ECO:0000256" key="9">
    <source>
        <dbReference type="ARBA" id="ARBA00023128"/>
    </source>
</evidence>
<feature type="transmembrane region" description="Helical" evidence="23">
    <location>
        <begin position="118"/>
        <end position="139"/>
    </location>
</feature>
<evidence type="ECO:0000256" key="4">
    <source>
        <dbReference type="ARBA" id="ARBA00022692"/>
    </source>
</evidence>
<dbReference type="PANTHER" id="PTHR10250">
    <property type="entry name" value="MICROSOMAL GLUTATHIONE S-TRANSFERASE"/>
    <property type="match status" value="1"/>
</dbReference>
<dbReference type="GO" id="GO:0004602">
    <property type="term" value="F:glutathione peroxidase activity"/>
    <property type="evidence" value="ECO:0007669"/>
    <property type="project" value="TreeGrafter"/>
</dbReference>
<gene>
    <name evidence="24" type="ORF">DPMN_042366</name>
</gene>